<accession>A0A2K8SR01</accession>
<organism evidence="1 2">
    <name type="scientific">Nostoc flagelliforme CCNUN1</name>
    <dbReference type="NCBI Taxonomy" id="2038116"/>
    <lineage>
        <taxon>Bacteria</taxon>
        <taxon>Bacillati</taxon>
        <taxon>Cyanobacteriota</taxon>
        <taxon>Cyanophyceae</taxon>
        <taxon>Nostocales</taxon>
        <taxon>Nostocaceae</taxon>
        <taxon>Nostoc</taxon>
    </lineage>
</organism>
<dbReference type="KEGG" id="nfl:COO91_03844"/>
<evidence type="ECO:0000313" key="2">
    <source>
        <dbReference type="Proteomes" id="UP000232003"/>
    </source>
</evidence>
<dbReference type="AlphaFoldDB" id="A0A2K8SR01"/>
<name>A0A2K8SR01_9NOSO</name>
<evidence type="ECO:0000313" key="1">
    <source>
        <dbReference type="EMBL" id="AUB37892.1"/>
    </source>
</evidence>
<sequence>MKILTGLISSLTLLSLNVVGLSHVQAQSQGFSLLGFLNA</sequence>
<gene>
    <name evidence="1" type="ORF">COO91_03844</name>
</gene>
<proteinExistence type="predicted"/>
<keyword evidence="2" id="KW-1185">Reference proteome</keyword>
<dbReference type="Proteomes" id="UP000232003">
    <property type="component" value="Chromosome"/>
</dbReference>
<protein>
    <submittedName>
        <fullName evidence="1">Uncharacterized protein</fullName>
    </submittedName>
</protein>
<reference evidence="1 2" key="1">
    <citation type="submission" date="2017-11" db="EMBL/GenBank/DDBJ databases">
        <title>Complete genome of a free-living desiccation-tolerant cyanobacterium and its photosynthetic adaptation to extreme terrestrial habitat.</title>
        <authorList>
            <person name="Shang J."/>
        </authorList>
    </citation>
    <scope>NUCLEOTIDE SEQUENCE [LARGE SCALE GENOMIC DNA]</scope>
    <source>
        <strain evidence="1 2">CCNUN1</strain>
    </source>
</reference>
<dbReference type="EMBL" id="CP024785">
    <property type="protein sequence ID" value="AUB37892.1"/>
    <property type="molecule type" value="Genomic_DNA"/>
</dbReference>